<dbReference type="STRING" id="6313.A0A0K0DKE9"/>
<sequence length="270" mass="30041">MNESKARRPAVIPQKFESKQKEQKDPKHENKADLKGSGSHENELNPTDLNVPNNVTSNQLFDRGVLYDNPPITTLGRYSTVLAARAMNNRGILPKLIICSPTLRAIQTGEELARFLKAKLAIEPGLVEPLAWYRRPGKETLDFRIDELAKHYAFDTKDYQPIISLESIIKLYATESEAQGLSRVEFVLRSLAGEQRKHPLVIVAHAVTLALATAIAYPQGHHKTTAGGSPSQITSFDHRTSVLRLDGGVIDRVNLGLRLVLQVNMQTYSD</sequence>
<dbReference type="Pfam" id="PF00300">
    <property type="entry name" value="His_Phos_1"/>
    <property type="match status" value="1"/>
</dbReference>
<dbReference type="Gene3D" id="3.40.50.1240">
    <property type="entry name" value="Phosphoglycerate mutase-like"/>
    <property type="match status" value="1"/>
</dbReference>
<protein>
    <submittedName>
        <fullName evidence="3">Phosphoglycerate mutase-like protein</fullName>
    </submittedName>
</protein>
<feature type="compositionally biased region" description="Basic and acidic residues" evidence="1">
    <location>
        <begin position="16"/>
        <end position="43"/>
    </location>
</feature>
<dbReference type="InterPro" id="IPR051710">
    <property type="entry name" value="Phosphatase_SH3-domain"/>
</dbReference>
<dbReference type="InterPro" id="IPR013078">
    <property type="entry name" value="His_Pase_superF_clade-1"/>
</dbReference>
<accession>A0A0K0DKE9</accession>
<dbReference type="AlphaFoldDB" id="A0A0K0DKE9"/>
<organism evidence="2 3">
    <name type="scientific">Angiostrongylus cantonensis</name>
    <name type="common">Rat lungworm</name>
    <dbReference type="NCBI Taxonomy" id="6313"/>
    <lineage>
        <taxon>Eukaryota</taxon>
        <taxon>Metazoa</taxon>
        <taxon>Ecdysozoa</taxon>
        <taxon>Nematoda</taxon>
        <taxon>Chromadorea</taxon>
        <taxon>Rhabditida</taxon>
        <taxon>Rhabditina</taxon>
        <taxon>Rhabditomorpha</taxon>
        <taxon>Strongyloidea</taxon>
        <taxon>Metastrongylidae</taxon>
        <taxon>Angiostrongylus</taxon>
    </lineage>
</organism>
<name>A0A0K0DKE9_ANGCA</name>
<dbReference type="SUPFAM" id="SSF53254">
    <property type="entry name" value="Phosphoglycerate mutase-like"/>
    <property type="match status" value="1"/>
</dbReference>
<feature type="region of interest" description="Disordered" evidence="1">
    <location>
        <begin position="1"/>
        <end position="52"/>
    </location>
</feature>
<evidence type="ECO:0000313" key="3">
    <source>
        <dbReference type="WBParaSite" id="ACAC_0001198101-mRNA-1"/>
    </source>
</evidence>
<evidence type="ECO:0000256" key="1">
    <source>
        <dbReference type="SAM" id="MobiDB-lite"/>
    </source>
</evidence>
<dbReference type="GO" id="GO:0016791">
    <property type="term" value="F:phosphatase activity"/>
    <property type="evidence" value="ECO:0007669"/>
    <property type="project" value="UniProtKB-ARBA"/>
</dbReference>
<dbReference type="InterPro" id="IPR029033">
    <property type="entry name" value="His_PPase_superfam"/>
</dbReference>
<reference evidence="3" key="2">
    <citation type="submission" date="2017-02" db="UniProtKB">
        <authorList>
            <consortium name="WormBaseParasite"/>
        </authorList>
    </citation>
    <scope>IDENTIFICATION</scope>
</reference>
<dbReference type="WBParaSite" id="ACAC_0001198101-mRNA-1">
    <property type="protein sequence ID" value="ACAC_0001198101-mRNA-1"/>
    <property type="gene ID" value="ACAC_0001198101"/>
</dbReference>
<dbReference type="PANTHER" id="PTHR16469:SF26">
    <property type="entry name" value="PHOSPHOGLYCERATE MUTASE FAMILY PROTEIN"/>
    <property type="match status" value="1"/>
</dbReference>
<proteinExistence type="predicted"/>
<evidence type="ECO:0000313" key="2">
    <source>
        <dbReference type="Proteomes" id="UP000035642"/>
    </source>
</evidence>
<dbReference type="Proteomes" id="UP000035642">
    <property type="component" value="Unassembled WGS sequence"/>
</dbReference>
<dbReference type="PANTHER" id="PTHR16469">
    <property type="entry name" value="UBIQUITIN-ASSOCIATED AND SH3 DOMAIN-CONTAINING BA-RELATED"/>
    <property type="match status" value="1"/>
</dbReference>
<reference evidence="2" key="1">
    <citation type="submission" date="2012-09" db="EMBL/GenBank/DDBJ databases">
        <authorList>
            <person name="Martin A.A."/>
        </authorList>
    </citation>
    <scope>NUCLEOTIDE SEQUENCE</scope>
</reference>
<keyword evidence="2" id="KW-1185">Reference proteome</keyword>